<name>A0ABY4RU77_9BACL</name>
<evidence type="ECO:0000313" key="2">
    <source>
        <dbReference type="Proteomes" id="UP001057134"/>
    </source>
</evidence>
<proteinExistence type="predicted"/>
<dbReference type="RefSeq" id="WP_249861718.1">
    <property type="nucleotide sequence ID" value="NZ_CP027059.1"/>
</dbReference>
<gene>
    <name evidence="1" type="ORF">SK3146_05446</name>
</gene>
<protein>
    <submittedName>
        <fullName evidence="1">Uncharacterized protein</fullName>
    </submittedName>
</protein>
<keyword evidence="2" id="KW-1185">Reference proteome</keyword>
<dbReference type="EMBL" id="CP027059">
    <property type="protein sequence ID" value="UQZ86154.1"/>
    <property type="molecule type" value="Genomic_DNA"/>
</dbReference>
<dbReference type="Gene3D" id="3.20.20.80">
    <property type="entry name" value="Glycosidases"/>
    <property type="match status" value="1"/>
</dbReference>
<evidence type="ECO:0000313" key="1">
    <source>
        <dbReference type="EMBL" id="UQZ86154.1"/>
    </source>
</evidence>
<accession>A0ABY4RU77</accession>
<reference evidence="1" key="2">
    <citation type="journal article" date="2021" name="J Anim Sci Technol">
        <title>Complete genome sequence of Paenibacillus konkukensis sp. nov. SK3146 as a potential probiotic strain.</title>
        <authorList>
            <person name="Jung H.I."/>
            <person name="Park S."/>
            <person name="Niu K.M."/>
            <person name="Lee S.W."/>
            <person name="Kothari D."/>
            <person name="Yi K.J."/>
            <person name="Kim S.K."/>
        </authorList>
    </citation>
    <scope>NUCLEOTIDE SEQUENCE</scope>
    <source>
        <strain evidence="1">SK3146</strain>
    </source>
</reference>
<dbReference type="Proteomes" id="UP001057134">
    <property type="component" value="Chromosome"/>
</dbReference>
<organism evidence="1 2">
    <name type="scientific">Paenibacillus konkukensis</name>
    <dbReference type="NCBI Taxonomy" id="2020716"/>
    <lineage>
        <taxon>Bacteria</taxon>
        <taxon>Bacillati</taxon>
        <taxon>Bacillota</taxon>
        <taxon>Bacilli</taxon>
        <taxon>Bacillales</taxon>
        <taxon>Paenibacillaceae</taxon>
        <taxon>Paenibacillus</taxon>
    </lineage>
</organism>
<reference evidence="1" key="1">
    <citation type="submission" date="2018-02" db="EMBL/GenBank/DDBJ databases">
        <authorList>
            <person name="Kim S.-K."/>
            <person name="Jung H.-I."/>
            <person name="Lee S.-W."/>
        </authorList>
    </citation>
    <scope>NUCLEOTIDE SEQUENCE</scope>
    <source>
        <strain evidence="1">SK3146</strain>
    </source>
</reference>
<sequence length="432" mass="49196">MYIKEIAASLYPWDLHDEGADACVGNLMEHADVNSVYLVGIMHKEKRPLRGLYYPHNPKRKFYLPEDSRVYYRMDENNFRNTPLKPIYSSVEWLKGTDWLDTLIESARKNGLKAGCEISHTIFDAKVAMSEFPYTMQRNVKGEIVGNIGKLLCPNNDHVREYILALFYDTAKNHDIDFIQSCLILFHEGARTKVPNDGASTDHELDLLIGSLEGGCFCDSCKAKAQQMGYDWEKITADLSRLYDMAKQAELGDLMEKKLLDAGNLTAAGFLLENPSLYQWLEFRQKSITSLFQGIYARVKEANPKVEFRYNTYLKYPEMAGLSFSAIKDYIDSVRESDYAERLGDIAQLRAKREKLMKIRRGIGYEKDLIAAVDVRPTDKGESNEQVLRTSVNLLSNYGIDGISLGHYDEATFSRLKAVKDGMADGEIQLFK</sequence>